<dbReference type="Gene3D" id="3.40.50.12780">
    <property type="entry name" value="N-terminal domain of ligase-like"/>
    <property type="match status" value="1"/>
</dbReference>
<accession>A0A833SC43</accession>
<gene>
    <name evidence="3" type="ORF">E2986_05735</name>
</gene>
<evidence type="ECO:0000313" key="4">
    <source>
        <dbReference type="Proteomes" id="UP000655588"/>
    </source>
</evidence>
<name>A0A833SC43_9HYME</name>
<dbReference type="SUPFAM" id="SSF50998">
    <property type="entry name" value="Quinoprotein alcohol dehydrogenase-like"/>
    <property type="match status" value="1"/>
</dbReference>
<dbReference type="Pfam" id="PF00501">
    <property type="entry name" value="AMP-binding"/>
    <property type="match status" value="1"/>
</dbReference>
<evidence type="ECO:0008006" key="5">
    <source>
        <dbReference type="Google" id="ProtNLM"/>
    </source>
</evidence>
<keyword evidence="4" id="KW-1185">Reference proteome</keyword>
<dbReference type="Pfam" id="PF13570">
    <property type="entry name" value="Beta-prop_ACSF4"/>
    <property type="match status" value="1"/>
</dbReference>
<dbReference type="SMART" id="SM00564">
    <property type="entry name" value="PQQ"/>
    <property type="match status" value="6"/>
</dbReference>
<feature type="domain" description="AMP-dependent synthetase/ligase" evidence="1">
    <location>
        <begin position="143"/>
        <end position="351"/>
    </location>
</feature>
<comment type="caution">
    <text evidence="3">The sequence shown here is derived from an EMBL/GenBank/DDBJ whole genome shotgun (WGS) entry which is preliminary data.</text>
</comment>
<sequence length="1028" mass="117707">MGKDDGKENFVLCSNDSKNHIKKLHEICNWDQLNNVAIEYHDLQETIYIDYRELFFTQSLISDYLRCIKCVEFVGINFDIPEYCVISVILGFVNVPVDSIELINLKNNLNLHYLFSKQINVEGDIVHQFKMHKECIYLIKVKDVQKQDTQKVKQNYYAYAISTSGSTGTPKVVRVLHSCIVPNILDLSKVLTITNRDKIFQFTNFTFDPSIVEIFLALSNAATLFMVSKLLKNDPYRLLKEAYSNQITIMQVTPSVFMYSWTAESLKTSILSNNSLLRAILFGGEPFPKLELLSEAKHPCNNTKIYNVYGITEVSCWASINEIVITNRQFNVHYLGQVLSHTIFEVRNEKEEIMNKVAHFLTGSNHRICLINDENIEDLELPVFRDSGDIVNIDEEGKIFYKGRKNSFIKRFGNKVDLIKLKELVLQIDFVKNCYVIWDDSCHHLHLYFSTKENVTNHIVNTDIVKYVHKLDPLYRPDKIHFIEDVEFTSNGKISLEFLKKYYIQQTITHGMLKNIDFEQIEIIFKSIWENNLKHENNGFVKLGGTSIIAFQISNTVSEILNIEFPELISMLLMDATIDNCLCYIRSVVLNSDQNRMINLNFHSNSLLIKEIPLITNISTINLKSKKSNDERKIFDSVMQINDIYTCQWYKCRGKIYKSVQDINIEQKLQYNAISKVEVLKTYDLKKCVDASPTVFRYSDGKTYATVGSHSGFIFTFGLEKECCSSAFKVKLPDRVEASILVLDDFRGIVGCYDGNVYCFHLKTGNVIWNYQTENAIKSSPIFCKVKETIFVGSYDCYIYCLSVKDGSEVWKSKFGNGSISASGCLHVPSNSVLFGTLDGLCLALEQSSGKLLWKHKLSDPIFVAPLLLNNGLVLFCSVTGLLHCFDIEVNVKVTDVKELMWSYKINGNVFSYIVKQSHASVKYETIIVASQNKSVYCLESEETNFKTKPRLKYVLNFHSPIFATPWCENDSLFIACTDGTLNIYNSAENRLIKTEKLPGEVFSSPVVDNDIIIIGCRDNNVYILKLV</sequence>
<protein>
    <recommendedName>
        <fullName evidence="5">Beta-alanine-activating enzyme</fullName>
    </recommendedName>
</protein>
<feature type="domain" description="Pyrrolo-quinoline quinone repeat" evidence="2">
    <location>
        <begin position="685"/>
        <end position="1027"/>
    </location>
</feature>
<dbReference type="AlphaFoldDB" id="A0A833SC43"/>
<reference evidence="3" key="1">
    <citation type="submission" date="2019-11" db="EMBL/GenBank/DDBJ databases">
        <title>The nuclear and mitochondrial genomes of Frieseomelitta varia - a highly eusocial stingless bee (Meliponini) with a permanently sterile worker caste.</title>
        <authorList>
            <person name="Freitas F.C.P."/>
            <person name="Lourenco A.P."/>
            <person name="Nunes F.M.F."/>
            <person name="Paschoal A.R."/>
            <person name="Abreu F.C.P."/>
            <person name="Barbin F.O."/>
            <person name="Bataglia L."/>
            <person name="Cardoso-Junior C.A.M."/>
            <person name="Cervoni M.S."/>
            <person name="Silva S.R."/>
            <person name="Dalarmi F."/>
            <person name="Del Lama M.A."/>
            <person name="Depintor T.S."/>
            <person name="Ferreira K.M."/>
            <person name="Goria P.S."/>
            <person name="Jaskot M.C."/>
            <person name="Lago D.C."/>
            <person name="Luna-Lucena D."/>
            <person name="Moda L.M."/>
            <person name="Nascimento L."/>
            <person name="Pedrino M."/>
            <person name="Rabico F.O."/>
            <person name="Sanches F.C."/>
            <person name="Santos D.E."/>
            <person name="Santos C.G."/>
            <person name="Vieira J."/>
            <person name="Lopes T.F."/>
            <person name="Barchuk A.R."/>
            <person name="Hartfelder K."/>
            <person name="Simoes Z.L.P."/>
            <person name="Bitondi M.M.G."/>
            <person name="Pinheiro D.G."/>
        </authorList>
    </citation>
    <scope>NUCLEOTIDE SEQUENCE</scope>
    <source>
        <strain evidence="3">USP_RPSP 00005682</strain>
        <tissue evidence="3">Whole individual</tissue>
    </source>
</reference>
<organism evidence="3 4">
    <name type="scientific">Frieseomelitta varia</name>
    <dbReference type="NCBI Taxonomy" id="561572"/>
    <lineage>
        <taxon>Eukaryota</taxon>
        <taxon>Metazoa</taxon>
        <taxon>Ecdysozoa</taxon>
        <taxon>Arthropoda</taxon>
        <taxon>Hexapoda</taxon>
        <taxon>Insecta</taxon>
        <taxon>Pterygota</taxon>
        <taxon>Neoptera</taxon>
        <taxon>Endopterygota</taxon>
        <taxon>Hymenoptera</taxon>
        <taxon>Apocrita</taxon>
        <taxon>Aculeata</taxon>
        <taxon>Apoidea</taxon>
        <taxon>Anthophila</taxon>
        <taxon>Apidae</taxon>
        <taxon>Frieseomelitta</taxon>
    </lineage>
</organism>
<dbReference type="PANTHER" id="PTHR44394:SF1">
    <property type="entry name" value="BETA-ALANINE-ACTIVATING ENZYME"/>
    <property type="match status" value="1"/>
</dbReference>
<dbReference type="EMBL" id="WNWW01000166">
    <property type="protein sequence ID" value="KAF3429321.1"/>
    <property type="molecule type" value="Genomic_DNA"/>
</dbReference>
<dbReference type="SUPFAM" id="SSF56801">
    <property type="entry name" value="Acetyl-CoA synthetase-like"/>
    <property type="match status" value="1"/>
</dbReference>
<dbReference type="PANTHER" id="PTHR44394">
    <property type="entry name" value="BETA-ALANINE-ACTIVATING ENZYME"/>
    <property type="match status" value="1"/>
</dbReference>
<dbReference type="GO" id="GO:0043041">
    <property type="term" value="P:amino acid activation for nonribosomal peptide biosynthetic process"/>
    <property type="evidence" value="ECO:0007669"/>
    <property type="project" value="TreeGrafter"/>
</dbReference>
<dbReference type="Gene3D" id="2.130.10.10">
    <property type="entry name" value="YVTN repeat-like/Quinoprotein amine dehydrogenase"/>
    <property type="match status" value="2"/>
</dbReference>
<evidence type="ECO:0000313" key="3">
    <source>
        <dbReference type="EMBL" id="KAF3429321.1"/>
    </source>
</evidence>
<evidence type="ECO:0000259" key="1">
    <source>
        <dbReference type="Pfam" id="PF00501"/>
    </source>
</evidence>
<dbReference type="InterPro" id="IPR042099">
    <property type="entry name" value="ANL_N_sf"/>
</dbReference>
<dbReference type="Proteomes" id="UP000655588">
    <property type="component" value="Unassembled WGS sequence"/>
</dbReference>
<evidence type="ECO:0000259" key="2">
    <source>
        <dbReference type="Pfam" id="PF13570"/>
    </source>
</evidence>
<dbReference type="InterPro" id="IPR011047">
    <property type="entry name" value="Quinoprotein_ADH-like_sf"/>
</dbReference>
<dbReference type="InterPro" id="IPR052091">
    <property type="entry name" value="Beta-ala_Activ/Resist"/>
</dbReference>
<proteinExistence type="predicted"/>
<dbReference type="Gene3D" id="2.40.10.480">
    <property type="match status" value="1"/>
</dbReference>
<dbReference type="InterPro" id="IPR018391">
    <property type="entry name" value="PQQ_b-propeller_rpt"/>
</dbReference>
<dbReference type="InterPro" id="IPR000873">
    <property type="entry name" value="AMP-dep_synth/lig_dom"/>
</dbReference>
<dbReference type="InterPro" id="IPR015943">
    <property type="entry name" value="WD40/YVTN_repeat-like_dom_sf"/>
</dbReference>
<dbReference type="InterPro" id="IPR002372">
    <property type="entry name" value="PQQ_rpt_dom"/>
</dbReference>